<accession>A0A1I0RM52</accession>
<dbReference type="InterPro" id="IPR001789">
    <property type="entry name" value="Sig_transdc_resp-reg_receiver"/>
</dbReference>
<dbReference type="Pfam" id="PF02518">
    <property type="entry name" value="HATPase_c"/>
    <property type="match status" value="1"/>
</dbReference>
<dbReference type="PANTHER" id="PTHR43547">
    <property type="entry name" value="TWO-COMPONENT HISTIDINE KINASE"/>
    <property type="match status" value="1"/>
</dbReference>
<dbReference type="CDD" id="cd17574">
    <property type="entry name" value="REC_OmpR"/>
    <property type="match status" value="1"/>
</dbReference>
<dbReference type="InterPro" id="IPR005467">
    <property type="entry name" value="His_kinase_dom"/>
</dbReference>
<keyword evidence="5" id="KW-0418">Kinase</keyword>
<protein>
    <submittedName>
        <fullName evidence="5">Histidine kinase-, DNA gyrase B-, and HSP90-like ATPase</fullName>
    </submittedName>
</protein>
<dbReference type="SMART" id="SM00387">
    <property type="entry name" value="HATPase_c"/>
    <property type="match status" value="1"/>
</dbReference>
<dbReference type="GO" id="GO:0000155">
    <property type="term" value="F:phosphorelay sensor kinase activity"/>
    <property type="evidence" value="ECO:0007669"/>
    <property type="project" value="TreeGrafter"/>
</dbReference>
<dbReference type="SUPFAM" id="SSF55874">
    <property type="entry name" value="ATPase domain of HSP90 chaperone/DNA topoisomerase II/histidine kinase"/>
    <property type="match status" value="1"/>
</dbReference>
<dbReference type="PROSITE" id="PS50110">
    <property type="entry name" value="RESPONSE_REGULATORY"/>
    <property type="match status" value="1"/>
</dbReference>
<dbReference type="SMART" id="SM00448">
    <property type="entry name" value="REC"/>
    <property type="match status" value="1"/>
</dbReference>
<proteinExistence type="predicted"/>
<feature type="domain" description="Histidine kinase" evidence="3">
    <location>
        <begin position="143"/>
        <end position="362"/>
    </location>
</feature>
<dbReference type="Gene3D" id="3.30.565.10">
    <property type="entry name" value="Histidine kinase-like ATPase, C-terminal domain"/>
    <property type="match status" value="1"/>
</dbReference>
<evidence type="ECO:0000313" key="6">
    <source>
        <dbReference type="Proteomes" id="UP000199437"/>
    </source>
</evidence>
<organism evidence="5 6">
    <name type="scientific">Roseivirga pacifica</name>
    <dbReference type="NCBI Taxonomy" id="1267423"/>
    <lineage>
        <taxon>Bacteria</taxon>
        <taxon>Pseudomonadati</taxon>
        <taxon>Bacteroidota</taxon>
        <taxon>Cytophagia</taxon>
        <taxon>Cytophagales</taxon>
        <taxon>Roseivirgaceae</taxon>
        <taxon>Roseivirga</taxon>
    </lineage>
</organism>
<sequence length="362" mass="41036">MKTILVVEDNELLRENICEILELEGYDVACAQNGQVGAQMALKNRPDLIISDINMPIMDGMEMLKELRSKEESKTIPFIFLTVKNTMKDLRDGMNLGADDYLTKPFDMVELTTAVKNRLDIRERIIAKEVDKFDKLKSVVGLPIASVIDDPLRNIERLAEMLSSEKVLLQDQEEKEIAGLINKKAAQLRKMIVKILYFYRIEALKNHSEDLNTLKQMTTEDLHETIRAIGEQIAEENGRTSDLQLHLEETHVQFPQEFIEFSIKELVSNAFKYSSRNCPVKISGLSREHEYDIMVIDQGIGFSDTNLEEIEPFINPEQTSGKDGIGIGLYTLKTLADLFDVELSLVSEEGVGSSFTMVLKKA</sequence>
<keyword evidence="1 2" id="KW-0597">Phosphoprotein</keyword>
<keyword evidence="5" id="KW-0808">Transferase</keyword>
<evidence type="ECO:0000259" key="4">
    <source>
        <dbReference type="PROSITE" id="PS50110"/>
    </source>
</evidence>
<feature type="domain" description="Response regulatory" evidence="4">
    <location>
        <begin position="3"/>
        <end position="119"/>
    </location>
</feature>
<evidence type="ECO:0000256" key="2">
    <source>
        <dbReference type="PROSITE-ProRule" id="PRU00169"/>
    </source>
</evidence>
<dbReference type="PROSITE" id="PS50109">
    <property type="entry name" value="HIS_KIN"/>
    <property type="match status" value="1"/>
</dbReference>
<dbReference type="PANTHER" id="PTHR43547:SF2">
    <property type="entry name" value="HYBRID SIGNAL TRANSDUCTION HISTIDINE KINASE C"/>
    <property type="match status" value="1"/>
</dbReference>
<gene>
    <name evidence="5" type="ORF">SAMN05216290_3796</name>
</gene>
<dbReference type="InterPro" id="IPR011006">
    <property type="entry name" value="CheY-like_superfamily"/>
</dbReference>
<dbReference type="OrthoDB" id="9781208at2"/>
<dbReference type="GeneID" id="99988462"/>
<keyword evidence="6" id="KW-1185">Reference proteome</keyword>
<reference evidence="6" key="1">
    <citation type="submission" date="2016-10" db="EMBL/GenBank/DDBJ databases">
        <authorList>
            <person name="Varghese N."/>
            <person name="Submissions S."/>
        </authorList>
    </citation>
    <scope>NUCLEOTIDE SEQUENCE [LARGE SCALE GENOMIC DNA]</scope>
    <source>
        <strain evidence="6">CGMCC 1.12402</strain>
    </source>
</reference>
<dbReference type="Pfam" id="PF00072">
    <property type="entry name" value="Response_reg"/>
    <property type="match status" value="1"/>
</dbReference>
<evidence type="ECO:0000313" key="5">
    <source>
        <dbReference type="EMBL" id="SEW42187.1"/>
    </source>
</evidence>
<dbReference type="RefSeq" id="WP_090260827.1">
    <property type="nucleotide sequence ID" value="NZ_FOIR01000005.1"/>
</dbReference>
<dbReference type="SUPFAM" id="SSF52172">
    <property type="entry name" value="CheY-like"/>
    <property type="match status" value="1"/>
</dbReference>
<feature type="modified residue" description="4-aspartylphosphate" evidence="2">
    <location>
        <position position="52"/>
    </location>
</feature>
<dbReference type="STRING" id="1267423.SAMN05216290_3796"/>
<name>A0A1I0RM52_9BACT</name>
<dbReference type="InterPro" id="IPR003594">
    <property type="entry name" value="HATPase_dom"/>
</dbReference>
<evidence type="ECO:0000256" key="1">
    <source>
        <dbReference type="ARBA" id="ARBA00022553"/>
    </source>
</evidence>
<evidence type="ECO:0000259" key="3">
    <source>
        <dbReference type="PROSITE" id="PS50109"/>
    </source>
</evidence>
<dbReference type="EMBL" id="FOIR01000005">
    <property type="protein sequence ID" value="SEW42187.1"/>
    <property type="molecule type" value="Genomic_DNA"/>
</dbReference>
<dbReference type="Gene3D" id="3.40.50.2300">
    <property type="match status" value="1"/>
</dbReference>
<dbReference type="Proteomes" id="UP000199437">
    <property type="component" value="Unassembled WGS sequence"/>
</dbReference>
<dbReference type="InterPro" id="IPR036890">
    <property type="entry name" value="HATPase_C_sf"/>
</dbReference>
<dbReference type="AlphaFoldDB" id="A0A1I0RM52"/>